<dbReference type="GO" id="GO:0009097">
    <property type="term" value="P:isoleucine biosynthetic process"/>
    <property type="evidence" value="ECO:0007669"/>
    <property type="project" value="TreeGrafter"/>
</dbReference>
<feature type="domain" description="Tryptophan synthase beta chain-like PALP" evidence="7">
    <location>
        <begin position="9"/>
        <end position="349"/>
    </location>
</feature>
<accession>A0A0C3BU66</accession>
<dbReference type="GO" id="GO:0006567">
    <property type="term" value="P:L-threonine catabolic process"/>
    <property type="evidence" value="ECO:0007669"/>
    <property type="project" value="TreeGrafter"/>
</dbReference>
<dbReference type="HOGENOM" id="CLU_021152_3_0_1"/>
<dbReference type="GO" id="GO:0006565">
    <property type="term" value="P:L-serine catabolic process"/>
    <property type="evidence" value="ECO:0007669"/>
    <property type="project" value="TreeGrafter"/>
</dbReference>
<comment type="catalytic activity">
    <reaction evidence="6">
        <text>L-serine = pyruvate + NH4(+)</text>
        <dbReference type="Rhea" id="RHEA:19169"/>
        <dbReference type="ChEBI" id="CHEBI:15361"/>
        <dbReference type="ChEBI" id="CHEBI:28938"/>
        <dbReference type="ChEBI" id="CHEBI:33384"/>
        <dbReference type="EC" id="4.3.1.17"/>
    </reaction>
</comment>
<evidence type="ECO:0000256" key="1">
    <source>
        <dbReference type="ARBA" id="ARBA00001933"/>
    </source>
</evidence>
<evidence type="ECO:0000256" key="4">
    <source>
        <dbReference type="ARBA" id="ARBA00022898"/>
    </source>
</evidence>
<organism evidence="8 9">
    <name type="scientific">Piloderma croceum (strain F 1598)</name>
    <dbReference type="NCBI Taxonomy" id="765440"/>
    <lineage>
        <taxon>Eukaryota</taxon>
        <taxon>Fungi</taxon>
        <taxon>Dikarya</taxon>
        <taxon>Basidiomycota</taxon>
        <taxon>Agaricomycotina</taxon>
        <taxon>Agaricomycetes</taxon>
        <taxon>Agaricomycetidae</taxon>
        <taxon>Atheliales</taxon>
        <taxon>Atheliaceae</taxon>
        <taxon>Piloderma</taxon>
    </lineage>
</organism>
<reference evidence="9" key="2">
    <citation type="submission" date="2015-01" db="EMBL/GenBank/DDBJ databases">
        <title>Evolutionary Origins and Diversification of the Mycorrhizal Mutualists.</title>
        <authorList>
            <consortium name="DOE Joint Genome Institute"/>
            <consortium name="Mycorrhizal Genomics Consortium"/>
            <person name="Kohler A."/>
            <person name="Kuo A."/>
            <person name="Nagy L.G."/>
            <person name="Floudas D."/>
            <person name="Copeland A."/>
            <person name="Barry K.W."/>
            <person name="Cichocki N."/>
            <person name="Veneault-Fourrey C."/>
            <person name="LaButti K."/>
            <person name="Lindquist E.A."/>
            <person name="Lipzen A."/>
            <person name="Lundell T."/>
            <person name="Morin E."/>
            <person name="Murat C."/>
            <person name="Riley R."/>
            <person name="Ohm R."/>
            <person name="Sun H."/>
            <person name="Tunlid A."/>
            <person name="Henrissat B."/>
            <person name="Grigoriev I.V."/>
            <person name="Hibbett D.S."/>
            <person name="Martin F."/>
        </authorList>
    </citation>
    <scope>NUCLEOTIDE SEQUENCE [LARGE SCALE GENOMIC DNA]</scope>
    <source>
        <strain evidence="9">F 1598</strain>
    </source>
</reference>
<dbReference type="InParanoid" id="A0A0C3BU66"/>
<dbReference type="Pfam" id="PF00291">
    <property type="entry name" value="PALP"/>
    <property type="match status" value="1"/>
</dbReference>
<dbReference type="InterPro" id="IPR001926">
    <property type="entry name" value="TrpB-like_PALP"/>
</dbReference>
<evidence type="ECO:0000313" key="9">
    <source>
        <dbReference type="Proteomes" id="UP000054166"/>
    </source>
</evidence>
<comment type="cofactor">
    <cofactor evidence="1">
        <name>pyridoxal 5'-phosphate</name>
        <dbReference type="ChEBI" id="CHEBI:597326"/>
    </cofactor>
</comment>
<keyword evidence="4" id="KW-0663">Pyridoxal phosphate</keyword>
<evidence type="ECO:0000259" key="7">
    <source>
        <dbReference type="Pfam" id="PF00291"/>
    </source>
</evidence>
<proteinExistence type="inferred from homology"/>
<dbReference type="InterPro" id="IPR050147">
    <property type="entry name" value="Ser/Thr_Dehydratase"/>
</dbReference>
<comment type="similarity">
    <text evidence="2">Belongs to the serine/threonine dehydratase family.</text>
</comment>
<gene>
    <name evidence="8" type="ORF">PILCRDRAFT_822180</name>
</gene>
<evidence type="ECO:0000313" key="8">
    <source>
        <dbReference type="EMBL" id="KIM80882.1"/>
    </source>
</evidence>
<evidence type="ECO:0000256" key="2">
    <source>
        <dbReference type="ARBA" id="ARBA00010869"/>
    </source>
</evidence>
<protein>
    <recommendedName>
        <fullName evidence="3">L-serine ammonia-lyase</fullName>
        <ecNumber evidence="3">4.3.1.17</ecNumber>
    </recommendedName>
</protein>
<evidence type="ECO:0000256" key="6">
    <source>
        <dbReference type="ARBA" id="ARBA00049406"/>
    </source>
</evidence>
<dbReference type="PANTHER" id="PTHR48078:SF2">
    <property type="entry name" value="CATABOLIC L-SERINE_THREONINE DEHYDRATASE"/>
    <property type="match status" value="1"/>
</dbReference>
<dbReference type="SUPFAM" id="SSF53686">
    <property type="entry name" value="Tryptophan synthase beta subunit-like PLP-dependent enzymes"/>
    <property type="match status" value="1"/>
</dbReference>
<evidence type="ECO:0000256" key="3">
    <source>
        <dbReference type="ARBA" id="ARBA00012093"/>
    </source>
</evidence>
<dbReference type="Proteomes" id="UP000054166">
    <property type="component" value="Unassembled WGS sequence"/>
</dbReference>
<sequence length="388" mass="42104">MSMVRTPLWLETPLIRSSHISEALGCSAFLKLENLQPSQSFKYRGLSLFAQQSKEKHGPDVHLIIASGGNAGLAAACAANVLSVRCTVYITEGVSQKMLDFLRKERAEVVIVGKYYVQTLEQAEEAVEREENAVMVPAYDSPILWQGHASMIKEIAHQVPNKPNAIFCSVGGGGLLGGVLVGCKDVGWDDIPVVAMETHGSNCFYHSVSVNPGQFNSAKVLPQGVETWHDEGYNVSLARVKKLKSRASSLGASSPAPAVVKMALEREGGIKCVCVPDELTMQTNISFAGAFRLVASAPVDRATVEDHKMLVELACSVTLAPAYKQSLLRHLVPSPSMAREKTVVFIVCGGFKISLEELEEYREIVGADLKNGESWEIMCNGEKLLVEK</sequence>
<reference evidence="8 9" key="1">
    <citation type="submission" date="2014-04" db="EMBL/GenBank/DDBJ databases">
        <authorList>
            <consortium name="DOE Joint Genome Institute"/>
            <person name="Kuo A."/>
            <person name="Tarkka M."/>
            <person name="Buscot F."/>
            <person name="Kohler A."/>
            <person name="Nagy L.G."/>
            <person name="Floudas D."/>
            <person name="Copeland A."/>
            <person name="Barry K.W."/>
            <person name="Cichocki N."/>
            <person name="Veneault-Fourrey C."/>
            <person name="LaButti K."/>
            <person name="Lindquist E.A."/>
            <person name="Lipzen A."/>
            <person name="Lundell T."/>
            <person name="Morin E."/>
            <person name="Murat C."/>
            <person name="Sun H."/>
            <person name="Tunlid A."/>
            <person name="Henrissat B."/>
            <person name="Grigoriev I.V."/>
            <person name="Hibbett D.S."/>
            <person name="Martin F."/>
            <person name="Nordberg H.P."/>
            <person name="Cantor M.N."/>
            <person name="Hua S.X."/>
        </authorList>
    </citation>
    <scope>NUCLEOTIDE SEQUENCE [LARGE SCALE GENOMIC DNA]</scope>
    <source>
        <strain evidence="8 9">F 1598</strain>
    </source>
</reference>
<dbReference type="Gene3D" id="3.40.50.1100">
    <property type="match status" value="2"/>
</dbReference>
<keyword evidence="9" id="KW-1185">Reference proteome</keyword>
<dbReference type="GO" id="GO:0004794">
    <property type="term" value="F:threonine deaminase activity"/>
    <property type="evidence" value="ECO:0007669"/>
    <property type="project" value="TreeGrafter"/>
</dbReference>
<dbReference type="AlphaFoldDB" id="A0A0C3BU66"/>
<dbReference type="InterPro" id="IPR036052">
    <property type="entry name" value="TrpB-like_PALP_sf"/>
</dbReference>
<keyword evidence="5" id="KW-0456">Lyase</keyword>
<dbReference type="STRING" id="765440.A0A0C3BU66"/>
<dbReference type="EC" id="4.3.1.17" evidence="3"/>
<dbReference type="EMBL" id="KN833002">
    <property type="protein sequence ID" value="KIM80882.1"/>
    <property type="molecule type" value="Genomic_DNA"/>
</dbReference>
<dbReference type="GO" id="GO:0003941">
    <property type="term" value="F:L-serine ammonia-lyase activity"/>
    <property type="evidence" value="ECO:0007669"/>
    <property type="project" value="UniProtKB-EC"/>
</dbReference>
<dbReference type="PANTHER" id="PTHR48078">
    <property type="entry name" value="THREONINE DEHYDRATASE, MITOCHONDRIAL-RELATED"/>
    <property type="match status" value="1"/>
</dbReference>
<evidence type="ECO:0000256" key="5">
    <source>
        <dbReference type="ARBA" id="ARBA00023239"/>
    </source>
</evidence>
<name>A0A0C3BU66_PILCF</name>
<dbReference type="OrthoDB" id="7773036at2759"/>